<evidence type="ECO:0008006" key="4">
    <source>
        <dbReference type="Google" id="ProtNLM"/>
    </source>
</evidence>
<dbReference type="Pfam" id="PF00480">
    <property type="entry name" value="ROK"/>
    <property type="match status" value="1"/>
</dbReference>
<dbReference type="RefSeq" id="WP_007866206.1">
    <property type="nucleotide sequence ID" value="NZ_KQ235877.1"/>
</dbReference>
<dbReference type="OrthoDB" id="9810372at2"/>
<gene>
    <name evidence="2" type="ORF">HMPREF9470_01635</name>
</gene>
<dbReference type="Proteomes" id="UP000037392">
    <property type="component" value="Unassembled WGS sequence"/>
</dbReference>
<organism evidence="2 3">
    <name type="scientific">[Clostridium] citroniae WAL-19142</name>
    <dbReference type="NCBI Taxonomy" id="742734"/>
    <lineage>
        <taxon>Bacteria</taxon>
        <taxon>Bacillati</taxon>
        <taxon>Bacillota</taxon>
        <taxon>Clostridia</taxon>
        <taxon>Lachnospirales</taxon>
        <taxon>Lachnospiraceae</taxon>
        <taxon>Enterocloster</taxon>
    </lineage>
</organism>
<evidence type="ECO:0000313" key="2">
    <source>
        <dbReference type="EMBL" id="KMW21530.1"/>
    </source>
</evidence>
<comment type="similarity">
    <text evidence="1">Belongs to the ROK (NagC/XylR) family.</text>
</comment>
<dbReference type="PATRIC" id="fig|742734.4.peg.1753"/>
<dbReference type="InterPro" id="IPR043129">
    <property type="entry name" value="ATPase_NBD"/>
</dbReference>
<accession>A0A0J9F000</accession>
<sequence length="299" mass="31949">MEYWMGIDLGGTKIRAGAVDRNGTVAALRESYTKDAADADRLREQIIAMGSRIMEEYPIQGAGMCFPGVIMADKTLQHATNLPGGMLAPEFITSIEHVWNIPVFVENDANAAAFGEYIHGCKGNVESMYYVTISTGIGGGYIWKGNIIQGYQGFAGEVGSILVEEGDRSFRGLAPGAAEGCASGSAVLEQGKKGISPRINDAGEVFRLAALGDDRAREIVDRMTTGLARMFAAISMVINPQVFVLGGGCMKSSDLFLDEVVHKYKALVPEAVQDILFKPACLEEPGIVGCAEIARARLS</sequence>
<proteinExistence type="inferred from homology"/>
<comment type="caution">
    <text evidence="2">The sequence shown here is derived from an EMBL/GenBank/DDBJ whole genome shotgun (WGS) entry which is preliminary data.</text>
</comment>
<dbReference type="EMBL" id="ADLK01000015">
    <property type="protein sequence ID" value="KMW21530.1"/>
    <property type="molecule type" value="Genomic_DNA"/>
</dbReference>
<name>A0A0J9F000_9FIRM</name>
<dbReference type="GeneID" id="93165210"/>
<dbReference type="PANTHER" id="PTHR18964:SF149">
    <property type="entry name" value="BIFUNCTIONAL UDP-N-ACETYLGLUCOSAMINE 2-EPIMERASE_N-ACETYLMANNOSAMINE KINASE"/>
    <property type="match status" value="1"/>
</dbReference>
<dbReference type="Gene3D" id="3.30.420.40">
    <property type="match status" value="2"/>
</dbReference>
<dbReference type="SUPFAM" id="SSF53067">
    <property type="entry name" value="Actin-like ATPase domain"/>
    <property type="match status" value="1"/>
</dbReference>
<dbReference type="PANTHER" id="PTHR18964">
    <property type="entry name" value="ROK (REPRESSOR, ORF, KINASE) FAMILY"/>
    <property type="match status" value="1"/>
</dbReference>
<evidence type="ECO:0000313" key="3">
    <source>
        <dbReference type="Proteomes" id="UP000037392"/>
    </source>
</evidence>
<protein>
    <recommendedName>
        <fullName evidence="4">ROK family protein</fullName>
    </recommendedName>
</protein>
<evidence type="ECO:0000256" key="1">
    <source>
        <dbReference type="ARBA" id="ARBA00006479"/>
    </source>
</evidence>
<dbReference type="AlphaFoldDB" id="A0A0J9F000"/>
<dbReference type="InterPro" id="IPR000600">
    <property type="entry name" value="ROK"/>
</dbReference>
<reference evidence="2 3" key="1">
    <citation type="submission" date="2011-04" db="EMBL/GenBank/DDBJ databases">
        <title>The Genome Sequence of Clostridium citroniae WAL-19142.</title>
        <authorList>
            <consortium name="The Broad Institute Genome Sequencing Platform"/>
            <person name="Earl A."/>
            <person name="Ward D."/>
            <person name="Feldgarden M."/>
            <person name="Gevers D."/>
            <person name="Warren Y.A."/>
            <person name="Tyrrell K.L."/>
            <person name="Citron D.M."/>
            <person name="Goldstein E.J."/>
            <person name="Daigneault M."/>
            <person name="Allen-Vercoe E."/>
            <person name="Young S.K."/>
            <person name="Zeng Q."/>
            <person name="Gargeya S."/>
            <person name="Fitzgerald M."/>
            <person name="Haas B."/>
            <person name="Abouelleil A."/>
            <person name="Alvarado L."/>
            <person name="Arachchi H.M."/>
            <person name="Berlin A."/>
            <person name="Brown A."/>
            <person name="Chapman S.B."/>
            <person name="Chen Z."/>
            <person name="Dunbar C."/>
            <person name="Freedman E."/>
            <person name="Gearin G."/>
            <person name="Gellesch M."/>
            <person name="Goldberg J."/>
            <person name="Griggs A."/>
            <person name="Gujja S."/>
            <person name="Heilman E.R."/>
            <person name="Heiman D."/>
            <person name="Howarth C."/>
            <person name="Larson L."/>
            <person name="Lui A."/>
            <person name="MacDonald P.J."/>
            <person name="Mehta T."/>
            <person name="Montmayeur A."/>
            <person name="Murphy C."/>
            <person name="Neiman D."/>
            <person name="Pearson M."/>
            <person name="Priest M."/>
            <person name="Roberts A."/>
            <person name="Saif S."/>
            <person name="Shea T."/>
            <person name="Shenoy N."/>
            <person name="Sisk P."/>
            <person name="Stolte C."/>
            <person name="Sykes S."/>
            <person name="White J."/>
            <person name="Yandava C."/>
            <person name="Wortman J."/>
            <person name="Nusbaum C."/>
            <person name="Birren B."/>
        </authorList>
    </citation>
    <scope>NUCLEOTIDE SEQUENCE [LARGE SCALE GENOMIC DNA]</scope>
    <source>
        <strain evidence="2 3">WAL-19142</strain>
    </source>
</reference>